<name>A0A062V747_9EURY</name>
<dbReference type="CDD" id="cd09693">
    <property type="entry name" value="Cas5_I"/>
    <property type="match status" value="1"/>
</dbReference>
<dbReference type="Gene3D" id="3.30.70.2660">
    <property type="match status" value="1"/>
</dbReference>
<dbReference type="EMBL" id="JMIY01000001">
    <property type="protein sequence ID" value="KCZ73137.1"/>
    <property type="molecule type" value="Genomic_DNA"/>
</dbReference>
<dbReference type="OrthoDB" id="42959at2157"/>
<comment type="caution">
    <text evidence="2">The sequence shown here is derived from an EMBL/GenBank/DDBJ whole genome shotgun (WGS) entry which is preliminary data.</text>
</comment>
<dbReference type="NCBIfam" id="TIGR02593">
    <property type="entry name" value="CRISPR_cas5"/>
    <property type="match status" value="1"/>
</dbReference>
<dbReference type="RefSeq" id="WP_048088336.1">
    <property type="nucleotide sequence ID" value="NZ_JMIY01000001.1"/>
</dbReference>
<sequence>MFLFSIKGIAITASFRVPETHTFHQTLPLPPKTTIIGMIGAALGLNLENAHKYTDKNEILVSIYGKHKGMMKDLWNYRKLTGKEKNYTSEDIKNRRHYSILIREYLCYNDFIIYFASNNLDPLEELRNAMLSPVYALTAGNSDDLLKIYTISNIITLQAEKLNQFEYTILPEDVSKSYKPDVDFSLIPITQTIYTPQVFLLPTRFEFKGDERRVIERKSFTFVSTPIVVEKSIEGYIIDGKKVVLQ</sequence>
<dbReference type="PATRIC" id="fig|1392998.3.peg.561"/>
<evidence type="ECO:0000256" key="1">
    <source>
        <dbReference type="ARBA" id="ARBA00023118"/>
    </source>
</evidence>
<dbReference type="GO" id="GO:0051607">
    <property type="term" value="P:defense response to virus"/>
    <property type="evidence" value="ECO:0007669"/>
    <property type="project" value="UniProtKB-KW"/>
</dbReference>
<dbReference type="InterPro" id="IPR021124">
    <property type="entry name" value="CRISPR-assoc_prot_Cas5"/>
</dbReference>
<protein>
    <submittedName>
        <fullName evidence="2">CRISPR-associated protein Cas5</fullName>
    </submittedName>
</protein>
<dbReference type="Proteomes" id="UP000027153">
    <property type="component" value="Unassembled WGS sequence"/>
</dbReference>
<keyword evidence="1" id="KW-0051">Antiviral defense</keyword>
<organism evidence="2 3">
    <name type="scientific">Candidatus Methanoperedens nitratireducens</name>
    <dbReference type="NCBI Taxonomy" id="1392998"/>
    <lineage>
        <taxon>Archaea</taxon>
        <taxon>Methanobacteriati</taxon>
        <taxon>Methanobacteriota</taxon>
        <taxon>Stenosarchaea group</taxon>
        <taxon>Methanomicrobia</taxon>
        <taxon>Methanosarcinales</taxon>
        <taxon>ANME-2 cluster</taxon>
        <taxon>Candidatus Methanoperedentaceae</taxon>
        <taxon>Candidatus Methanoperedens</taxon>
    </lineage>
</organism>
<evidence type="ECO:0000313" key="2">
    <source>
        <dbReference type="EMBL" id="KCZ73137.1"/>
    </source>
</evidence>
<dbReference type="GO" id="GO:0043571">
    <property type="term" value="P:maintenance of CRISPR repeat elements"/>
    <property type="evidence" value="ECO:0007669"/>
    <property type="project" value="InterPro"/>
</dbReference>
<dbReference type="AlphaFoldDB" id="A0A062V747"/>
<proteinExistence type="predicted"/>
<keyword evidence="3" id="KW-1185">Reference proteome</keyword>
<dbReference type="InterPro" id="IPR013422">
    <property type="entry name" value="CRISPR-assoc_prot_Cas5_N"/>
</dbReference>
<evidence type="ECO:0000313" key="3">
    <source>
        <dbReference type="Proteomes" id="UP000027153"/>
    </source>
</evidence>
<accession>A0A062V747</accession>
<reference evidence="2 3" key="1">
    <citation type="journal article" date="2013" name="Nature">
        <title>Anaerobic oxidation of methane coupled to nitrate reduction in a novel archaeal lineage.</title>
        <authorList>
            <person name="Haroon M.F."/>
            <person name="Hu S."/>
            <person name="Shi Y."/>
            <person name="Imelfort M."/>
            <person name="Keller J."/>
            <person name="Hugenholtz P."/>
            <person name="Yuan Z."/>
            <person name="Tyson G.W."/>
        </authorList>
    </citation>
    <scope>NUCLEOTIDE SEQUENCE [LARGE SCALE GENOMIC DNA]</scope>
    <source>
        <strain evidence="2 3">ANME-2d</strain>
    </source>
</reference>
<dbReference type="Pfam" id="PF09704">
    <property type="entry name" value="Cas_Cas5d"/>
    <property type="match status" value="1"/>
</dbReference>
<gene>
    <name evidence="2" type="ORF">ANME2D_00196</name>
</gene>